<name>A0A1R0GPI8_9FUNG</name>
<dbReference type="GO" id="GO:0006260">
    <property type="term" value="P:DNA replication"/>
    <property type="evidence" value="ECO:0007669"/>
    <property type="project" value="UniProtKB-KW"/>
</dbReference>
<comment type="caution">
    <text evidence="12">The sequence shown here is derived from an EMBL/GenBank/DDBJ whole genome shotgun (WGS) entry which is preliminary data.</text>
</comment>
<evidence type="ECO:0000256" key="4">
    <source>
        <dbReference type="ARBA" id="ARBA00022722"/>
    </source>
</evidence>
<sequence>MKKNSQLVNNFLSEEIKIKIKIKIFFSASSQVSNSAFDAYRDIFDSQGSNISFSVSVSASVSATAEDTIVLSDSDSESLSAVPVPSVPVASVPVPSAPSNALPDSQDQEIYNFSDLEPAKKNILFASPSPPPVLAKKQKKSMPALSARPKPAPSFIQFLNRFYASHARPLNQNNRTFPSLSSSAYLPSPAPSQLSQSYTFSAAPVSRTFLSPTPYPGDNFNSPVFFSAVSFSPPINSSDVSHGRDFGSSRPGPRIIQYVPRPHISSLQSPAQSLSPSPLPVLPFSSGFARPALPLSSVPVRPVRPDFSSSSSVPVPPVRPVLSAQTDEQQFLPPQHLGLPPDQYSDHIFIQPGDAVNRPARERLCLPAPPAEVPVSYYIAGSRIQDRTVLNRYRNRTIRPPQASPVVPKRPPTKSSDGTFRLSAKSFFLMYPNCPLTKQEVYDELMKKPFEMTKYIIAVESHEAGHPHVHVYLKSKNKLNVKSARYFDIGGYHGDYGTCESASTVSDYVIKGGDFITNTEELDYRRIVANAVHMFIDAPDFEDVMEKIMNAYKMGRYLVKTPLVYEQGVSYIKRKSKKIYRNPNYKFWELPLVSSWNPDKRLLWMHGGNRLG</sequence>
<dbReference type="GO" id="GO:0003677">
    <property type="term" value="F:DNA binding"/>
    <property type="evidence" value="ECO:0007669"/>
    <property type="project" value="UniProtKB-KW"/>
</dbReference>
<dbReference type="InterPro" id="IPR049912">
    <property type="entry name" value="CRESS_DNA_REP"/>
</dbReference>
<evidence type="ECO:0000256" key="8">
    <source>
        <dbReference type="ARBA" id="ARBA00022801"/>
    </source>
</evidence>
<keyword evidence="5" id="KW-0479">Metal-binding</keyword>
<evidence type="ECO:0000256" key="1">
    <source>
        <dbReference type="ARBA" id="ARBA00022679"/>
    </source>
</evidence>
<dbReference type="Proteomes" id="UP000187455">
    <property type="component" value="Unassembled WGS sequence"/>
</dbReference>
<dbReference type="GO" id="GO:0016779">
    <property type="term" value="F:nucleotidyltransferase activity"/>
    <property type="evidence" value="ECO:0007669"/>
    <property type="project" value="UniProtKB-KW"/>
</dbReference>
<protein>
    <submittedName>
        <fullName evidence="12">Replication-associated protein</fullName>
    </submittedName>
</protein>
<reference evidence="12 13" key="1">
    <citation type="journal article" date="2016" name="Mol. Biol. Evol.">
        <title>Genome-Wide Survey of Gut Fungi (Harpellales) Reveals the First Horizontally Transferred Ubiquitin Gene from a Mosquito Host.</title>
        <authorList>
            <person name="Wang Y."/>
            <person name="White M.M."/>
            <person name="Kvist S."/>
            <person name="Moncalvo J.M."/>
        </authorList>
    </citation>
    <scope>NUCLEOTIDE SEQUENCE [LARGE SCALE GENOMIC DNA]</scope>
    <source>
        <strain evidence="12 13">ALG-7-W6</strain>
    </source>
</reference>
<dbReference type="InterPro" id="IPR001301">
    <property type="entry name" value="Gemini_AL1_CLV"/>
</dbReference>
<keyword evidence="13" id="KW-1185">Reference proteome</keyword>
<evidence type="ECO:0000256" key="9">
    <source>
        <dbReference type="ARBA" id="ARBA00023124"/>
    </source>
</evidence>
<gene>
    <name evidence="12" type="ORF">AYI68_g7139</name>
</gene>
<dbReference type="PRINTS" id="PR00228">
    <property type="entry name" value="GEMCOATCLVL1"/>
</dbReference>
<accession>A0A1R0GPI8</accession>
<evidence type="ECO:0000259" key="11">
    <source>
        <dbReference type="PROSITE" id="PS52020"/>
    </source>
</evidence>
<proteinExistence type="predicted"/>
<keyword evidence="1" id="KW-0808">Transferase</keyword>
<dbReference type="GO" id="GO:0046872">
    <property type="term" value="F:metal ion binding"/>
    <property type="evidence" value="ECO:0007669"/>
    <property type="project" value="UniProtKB-KW"/>
</dbReference>
<evidence type="ECO:0000256" key="2">
    <source>
        <dbReference type="ARBA" id="ARBA00022695"/>
    </source>
</evidence>
<evidence type="ECO:0000313" key="12">
    <source>
        <dbReference type="EMBL" id="OLY78805.1"/>
    </source>
</evidence>
<dbReference type="Gene3D" id="3.40.1310.20">
    <property type="match status" value="1"/>
</dbReference>
<dbReference type="PROSITE" id="PS52020">
    <property type="entry name" value="CRESS_DNA_REP"/>
    <property type="match status" value="1"/>
</dbReference>
<keyword evidence="4" id="KW-0540">Nuclease</keyword>
<keyword evidence="2" id="KW-0548">Nucleotidyltransferase</keyword>
<dbReference type="Pfam" id="PF00799">
    <property type="entry name" value="Gemini_AL1"/>
    <property type="match status" value="1"/>
</dbReference>
<evidence type="ECO:0000256" key="3">
    <source>
        <dbReference type="ARBA" id="ARBA00022705"/>
    </source>
</evidence>
<dbReference type="STRING" id="133383.A0A1R0GPI8"/>
<evidence type="ECO:0000256" key="5">
    <source>
        <dbReference type="ARBA" id="ARBA00022723"/>
    </source>
</evidence>
<keyword evidence="8" id="KW-0378">Hydrolase</keyword>
<keyword evidence="10" id="KW-0238">DNA-binding</keyword>
<feature type="domain" description="CRESS-DNA virus Rep endonuclease" evidence="11">
    <location>
        <begin position="421"/>
        <end position="522"/>
    </location>
</feature>
<dbReference type="GO" id="GO:0005198">
    <property type="term" value="F:structural molecule activity"/>
    <property type="evidence" value="ECO:0007669"/>
    <property type="project" value="InterPro"/>
</dbReference>
<evidence type="ECO:0000256" key="6">
    <source>
        <dbReference type="ARBA" id="ARBA00022741"/>
    </source>
</evidence>
<keyword evidence="6" id="KW-0547">Nucleotide-binding</keyword>
<dbReference type="GO" id="GO:0000166">
    <property type="term" value="F:nucleotide binding"/>
    <property type="evidence" value="ECO:0007669"/>
    <property type="project" value="UniProtKB-KW"/>
</dbReference>
<keyword evidence="3" id="KW-0235">DNA replication</keyword>
<evidence type="ECO:0000256" key="10">
    <source>
        <dbReference type="ARBA" id="ARBA00023125"/>
    </source>
</evidence>
<dbReference type="GO" id="GO:0004519">
    <property type="term" value="F:endonuclease activity"/>
    <property type="evidence" value="ECO:0007669"/>
    <property type="project" value="UniProtKB-KW"/>
</dbReference>
<dbReference type="EMBL" id="LSSL01005494">
    <property type="protein sequence ID" value="OLY78805.1"/>
    <property type="molecule type" value="Genomic_DNA"/>
</dbReference>
<evidence type="ECO:0000313" key="13">
    <source>
        <dbReference type="Proteomes" id="UP000187455"/>
    </source>
</evidence>
<dbReference type="AlphaFoldDB" id="A0A1R0GPI8"/>
<evidence type="ECO:0000256" key="7">
    <source>
        <dbReference type="ARBA" id="ARBA00022759"/>
    </source>
</evidence>
<keyword evidence="7" id="KW-0255">Endonuclease</keyword>
<dbReference type="GO" id="GO:0016787">
    <property type="term" value="F:hydrolase activity"/>
    <property type="evidence" value="ECO:0007669"/>
    <property type="project" value="UniProtKB-KW"/>
</dbReference>
<keyword evidence="9" id="KW-0190">Covalent protein-DNA linkage</keyword>
<organism evidence="12 13">
    <name type="scientific">Smittium mucronatum</name>
    <dbReference type="NCBI Taxonomy" id="133383"/>
    <lineage>
        <taxon>Eukaryota</taxon>
        <taxon>Fungi</taxon>
        <taxon>Fungi incertae sedis</taxon>
        <taxon>Zoopagomycota</taxon>
        <taxon>Kickxellomycotina</taxon>
        <taxon>Harpellomycetes</taxon>
        <taxon>Harpellales</taxon>
        <taxon>Legeriomycetaceae</taxon>
        <taxon>Smittium</taxon>
    </lineage>
</organism>
<dbReference type="SUPFAM" id="SSF55464">
    <property type="entry name" value="Origin of replication-binding domain, RBD-like"/>
    <property type="match status" value="1"/>
</dbReference>